<keyword evidence="2" id="KW-0472">Membrane</keyword>
<dbReference type="HOGENOM" id="CLU_1297902_0_0_14"/>
<feature type="transmembrane region" description="Helical" evidence="2">
    <location>
        <begin position="30"/>
        <end position="48"/>
    </location>
</feature>
<dbReference type="KEGG" id="hcr:X271_00492"/>
<evidence type="ECO:0000256" key="1">
    <source>
        <dbReference type="SAM" id="MobiDB-lite"/>
    </source>
</evidence>
<proteinExistence type="predicted"/>
<reference evidence="3 4" key="1">
    <citation type="journal article" date="2014" name="Genome Biol. Evol.">
        <title>Phylogenomics of "Candidatus Hepatoplasma crinochetorum," a Lineage of Mollicutes Associated with Noninsect Arthropods.</title>
        <authorList>
            <person name="Leclercq S."/>
            <person name="Dittmer J."/>
            <person name="Bouchon D."/>
            <person name="Cordaux R."/>
        </authorList>
    </citation>
    <scope>NUCLEOTIDE SEQUENCE [LARGE SCALE GENOMIC DNA]</scope>
    <source>
        <strain evidence="3 4">Av</strain>
    </source>
</reference>
<evidence type="ECO:0000256" key="2">
    <source>
        <dbReference type="SAM" id="Phobius"/>
    </source>
</evidence>
<dbReference type="EMBL" id="CP006932">
    <property type="protein sequence ID" value="AHK22593.1"/>
    <property type="molecule type" value="Genomic_DNA"/>
</dbReference>
<dbReference type="AlphaFoldDB" id="W8GG78"/>
<feature type="compositionally biased region" description="Polar residues" evidence="1">
    <location>
        <begin position="170"/>
        <end position="182"/>
    </location>
</feature>
<feature type="transmembrane region" description="Helical" evidence="2">
    <location>
        <begin position="133"/>
        <end position="152"/>
    </location>
</feature>
<keyword evidence="2" id="KW-0812">Transmembrane</keyword>
<evidence type="ECO:0000313" key="3">
    <source>
        <dbReference type="EMBL" id="AHK22593.1"/>
    </source>
</evidence>
<feature type="region of interest" description="Disordered" evidence="1">
    <location>
        <begin position="170"/>
        <end position="212"/>
    </location>
</feature>
<feature type="transmembrane region" description="Helical" evidence="2">
    <location>
        <begin position="105"/>
        <end position="127"/>
    </location>
</feature>
<feature type="compositionally biased region" description="Basic and acidic residues" evidence="1">
    <location>
        <begin position="183"/>
        <end position="212"/>
    </location>
</feature>
<keyword evidence="2" id="KW-1133">Transmembrane helix</keyword>
<sequence>MNNKNFKFRIDERNIQLILNRIKTNPKLKWILILGFIIIPYTLFWVLFGGTGGSNFFLWLNDQTRLSYVIIDYGIQWAIACTWAILALIIIHFMSKKNKDIKKDVYFPIVGWTFVMTNFWLIPIGLWTLLLAVPFYIAGVAIVIIVQIFLFMKNYQKNLEKMQNDFPNVFNQNGSDQNNNDPNEIKIEDNKKDKKNSKDKEDTNPDETIDIK</sequence>
<keyword evidence="4" id="KW-1185">Reference proteome</keyword>
<organism evidence="3 4">
    <name type="scientific">Candidatus Hepatoplasma crinochetorum Av</name>
    <dbReference type="NCBI Taxonomy" id="1427984"/>
    <lineage>
        <taxon>Bacteria</taxon>
        <taxon>Bacillati</taxon>
        <taxon>Mycoplasmatota</taxon>
        <taxon>Mollicutes</taxon>
        <taxon>Candidatus Hepatoplasmataceae</taxon>
        <taxon>Candidatus Hepatoplasma</taxon>
    </lineage>
</organism>
<accession>W8GG78</accession>
<feature type="transmembrane region" description="Helical" evidence="2">
    <location>
        <begin position="68"/>
        <end position="93"/>
    </location>
</feature>
<name>W8GG78_9MOLU</name>
<dbReference type="Proteomes" id="UP000019450">
    <property type="component" value="Chromosome"/>
</dbReference>
<protein>
    <submittedName>
        <fullName evidence="3">Uncharacterized protein</fullName>
    </submittedName>
</protein>
<evidence type="ECO:0000313" key="4">
    <source>
        <dbReference type="Proteomes" id="UP000019450"/>
    </source>
</evidence>
<dbReference type="RefSeq" id="WP_025208881.1">
    <property type="nucleotide sequence ID" value="NZ_CP006932.1"/>
</dbReference>
<gene>
    <name evidence="3" type="ORF">X271_00492</name>
</gene>